<dbReference type="GO" id="GO:0005524">
    <property type="term" value="F:ATP binding"/>
    <property type="evidence" value="ECO:0007669"/>
    <property type="project" value="UniProtKB-KW"/>
</dbReference>
<feature type="domain" description="ABC transporter" evidence="5">
    <location>
        <begin position="2"/>
        <end position="207"/>
    </location>
</feature>
<dbReference type="PANTHER" id="PTHR42711">
    <property type="entry name" value="ABC TRANSPORTER ATP-BINDING PROTEIN"/>
    <property type="match status" value="1"/>
</dbReference>
<reference evidence="6 7" key="2">
    <citation type="submission" date="2017-10" db="EMBL/GenBank/DDBJ databases">
        <authorList>
            <person name="Banno H."/>
            <person name="Chua N.-H."/>
        </authorList>
    </citation>
    <scope>NUCLEOTIDE SEQUENCE [LARGE SCALE GENOMIC DNA]</scope>
    <source>
        <strain evidence="6 7">JK623</strain>
    </source>
</reference>
<keyword evidence="4 6" id="KW-0067">ATP-binding</keyword>
<evidence type="ECO:0000256" key="4">
    <source>
        <dbReference type="ARBA" id="ARBA00022840"/>
    </source>
</evidence>
<sequence length="208" mass="23229">MIQISEIKKSYGKQLILDGISFEAQPGECVAVIGRNGCGKSTLMQILAGIEPPDSGELNYYHRNPRKDPKVFRELCGYVPQSNPLMEELSVRDNLKLFGANPAIVEDELLRPFELAPILNKPVGKLSGGMKRRVAIACAVHHIPSILFMDEPTTALDIYFKQSIHEWMRQYQKMGGILIMSTHEDAEISLCGTHVFIENGKATTNHIH</sequence>
<evidence type="ECO:0000259" key="5">
    <source>
        <dbReference type="PROSITE" id="PS50893"/>
    </source>
</evidence>
<evidence type="ECO:0000256" key="3">
    <source>
        <dbReference type="ARBA" id="ARBA00022741"/>
    </source>
</evidence>
<dbReference type="InterPro" id="IPR003593">
    <property type="entry name" value="AAA+_ATPase"/>
</dbReference>
<dbReference type="PANTHER" id="PTHR42711:SF5">
    <property type="entry name" value="ABC TRANSPORTER ATP-BINDING PROTEIN NATA"/>
    <property type="match status" value="1"/>
</dbReference>
<dbReference type="Gene3D" id="3.40.50.300">
    <property type="entry name" value="P-loop containing nucleotide triphosphate hydrolases"/>
    <property type="match status" value="1"/>
</dbReference>
<evidence type="ECO:0000313" key="7">
    <source>
        <dbReference type="Proteomes" id="UP000224563"/>
    </source>
</evidence>
<dbReference type="InterPro" id="IPR017871">
    <property type="entry name" value="ABC_transporter-like_CS"/>
</dbReference>
<dbReference type="GO" id="GO:0016887">
    <property type="term" value="F:ATP hydrolysis activity"/>
    <property type="evidence" value="ECO:0007669"/>
    <property type="project" value="InterPro"/>
</dbReference>
<dbReference type="EMBL" id="PDYG01000135">
    <property type="protein sequence ID" value="PHU36214.1"/>
    <property type="molecule type" value="Genomic_DNA"/>
</dbReference>
<dbReference type="PROSITE" id="PS00211">
    <property type="entry name" value="ABC_TRANSPORTER_1"/>
    <property type="match status" value="1"/>
</dbReference>
<dbReference type="SMART" id="SM00382">
    <property type="entry name" value="AAA"/>
    <property type="match status" value="1"/>
</dbReference>
<dbReference type="InterPro" id="IPR027417">
    <property type="entry name" value="P-loop_NTPase"/>
</dbReference>
<evidence type="ECO:0000256" key="1">
    <source>
        <dbReference type="ARBA" id="ARBA00005417"/>
    </source>
</evidence>
<keyword evidence="2" id="KW-0813">Transport</keyword>
<dbReference type="Pfam" id="PF00005">
    <property type="entry name" value="ABC_tran"/>
    <property type="match status" value="1"/>
</dbReference>
<evidence type="ECO:0000313" key="6">
    <source>
        <dbReference type="EMBL" id="PHU36214.1"/>
    </source>
</evidence>
<dbReference type="CDD" id="cd03230">
    <property type="entry name" value="ABC_DR_subfamily_A"/>
    <property type="match status" value="1"/>
</dbReference>
<gene>
    <name evidence="6" type="ORF">CSX02_13085</name>
</gene>
<accession>A0A2G3DYY4</accession>
<dbReference type="Proteomes" id="UP000224563">
    <property type="component" value="Unassembled WGS sequence"/>
</dbReference>
<proteinExistence type="inferred from homology"/>
<name>A0A2G3DYY4_9FIRM</name>
<comment type="similarity">
    <text evidence="1">Belongs to the ABC transporter superfamily.</text>
</comment>
<dbReference type="RefSeq" id="WP_099387005.1">
    <property type="nucleotide sequence ID" value="NZ_JANSWH010000061.1"/>
</dbReference>
<dbReference type="InterPro" id="IPR050763">
    <property type="entry name" value="ABC_transporter_ATP-binding"/>
</dbReference>
<dbReference type="AlphaFoldDB" id="A0A2G3DYY4"/>
<comment type="caution">
    <text evidence="6">The sequence shown here is derived from an EMBL/GenBank/DDBJ whole genome shotgun (WGS) entry which is preliminary data.</text>
</comment>
<protein>
    <submittedName>
        <fullName evidence="6">Heme ABC transporter ATP-binding protein</fullName>
    </submittedName>
</protein>
<dbReference type="SUPFAM" id="SSF52540">
    <property type="entry name" value="P-loop containing nucleoside triphosphate hydrolases"/>
    <property type="match status" value="1"/>
</dbReference>
<keyword evidence="7" id="KW-1185">Reference proteome</keyword>
<reference evidence="6 7" key="1">
    <citation type="submission" date="2017-10" db="EMBL/GenBank/DDBJ databases">
        <title>Resolving the taxonomy of Roseburia spp., Eubacterium rectale and Agathobacter spp. through phylogenomic analysis.</title>
        <authorList>
            <person name="Sheridan P.O."/>
            <person name="Walker A.W."/>
            <person name="Duncan S.H."/>
            <person name="Scott K.P."/>
            <person name="Toole P.W.O."/>
            <person name="Luis P."/>
            <person name="Flint H.J."/>
        </authorList>
    </citation>
    <scope>NUCLEOTIDE SEQUENCE [LARGE SCALE GENOMIC DNA]</scope>
    <source>
        <strain evidence="6 7">JK623</strain>
    </source>
</reference>
<keyword evidence="3" id="KW-0547">Nucleotide-binding</keyword>
<dbReference type="PROSITE" id="PS50893">
    <property type="entry name" value="ABC_TRANSPORTER_2"/>
    <property type="match status" value="1"/>
</dbReference>
<organism evidence="6 7">
    <name type="scientific">Agathobacter ruminis</name>
    <dbReference type="NCBI Taxonomy" id="1712665"/>
    <lineage>
        <taxon>Bacteria</taxon>
        <taxon>Bacillati</taxon>
        <taxon>Bacillota</taxon>
        <taxon>Clostridia</taxon>
        <taxon>Lachnospirales</taxon>
        <taxon>Lachnospiraceae</taxon>
        <taxon>Agathobacter</taxon>
    </lineage>
</organism>
<dbReference type="InterPro" id="IPR003439">
    <property type="entry name" value="ABC_transporter-like_ATP-bd"/>
</dbReference>
<evidence type="ECO:0000256" key="2">
    <source>
        <dbReference type="ARBA" id="ARBA00022448"/>
    </source>
</evidence>